<evidence type="ECO:0000313" key="4">
    <source>
        <dbReference type="Proteomes" id="UP001301140"/>
    </source>
</evidence>
<organism evidence="3 4">
    <name type="scientific">Marinimicrococcus flavescens</name>
    <dbReference type="NCBI Taxonomy" id="3031815"/>
    <lineage>
        <taxon>Bacteria</taxon>
        <taxon>Pseudomonadati</taxon>
        <taxon>Pseudomonadota</taxon>
        <taxon>Alphaproteobacteria</taxon>
        <taxon>Geminicoccales</taxon>
        <taxon>Geminicoccaceae</taxon>
        <taxon>Marinimicrococcus</taxon>
    </lineage>
</organism>
<dbReference type="PANTHER" id="PTHR43639:SF1">
    <property type="entry name" value="SHORT-CHAIN DEHYDROGENASE_REDUCTASE FAMILY PROTEIN"/>
    <property type="match status" value="1"/>
</dbReference>
<dbReference type="EMBL" id="JARGEQ010000006">
    <property type="protein sequence ID" value="MDF1584942.1"/>
    <property type="molecule type" value="Genomic_DNA"/>
</dbReference>
<dbReference type="Pfam" id="PF13561">
    <property type="entry name" value="adh_short_C2"/>
    <property type="match status" value="1"/>
</dbReference>
<protein>
    <submittedName>
        <fullName evidence="3">SDR family oxidoreductase</fullName>
    </submittedName>
</protein>
<evidence type="ECO:0000256" key="2">
    <source>
        <dbReference type="ARBA" id="ARBA00023002"/>
    </source>
</evidence>
<gene>
    <name evidence="3" type="ORF">PZ740_00920</name>
</gene>
<evidence type="ECO:0000313" key="3">
    <source>
        <dbReference type="EMBL" id="MDF1584942.1"/>
    </source>
</evidence>
<dbReference type="NCBIfam" id="NF006597">
    <property type="entry name" value="PRK09134.1"/>
    <property type="match status" value="1"/>
</dbReference>
<name>A0AAP3V138_9PROT</name>
<keyword evidence="4" id="KW-1185">Reference proteome</keyword>
<dbReference type="PRINTS" id="PR00080">
    <property type="entry name" value="SDRFAMILY"/>
</dbReference>
<dbReference type="Gene3D" id="3.40.50.720">
    <property type="entry name" value="NAD(P)-binding Rossmann-like Domain"/>
    <property type="match status" value="1"/>
</dbReference>
<dbReference type="AlphaFoldDB" id="A0AAP3V138"/>
<keyword evidence="2" id="KW-0560">Oxidoreductase</keyword>
<dbReference type="SUPFAM" id="SSF51735">
    <property type="entry name" value="NAD(P)-binding Rossmann-fold domains"/>
    <property type="match status" value="1"/>
</dbReference>
<accession>A0AAP3V138</accession>
<dbReference type="InterPro" id="IPR002347">
    <property type="entry name" value="SDR_fam"/>
</dbReference>
<proteinExistence type="inferred from homology"/>
<dbReference type="PANTHER" id="PTHR43639">
    <property type="entry name" value="OXIDOREDUCTASE, SHORT-CHAIN DEHYDROGENASE/REDUCTASE FAMILY (AFU_ORTHOLOGUE AFUA_5G02870)"/>
    <property type="match status" value="1"/>
</dbReference>
<evidence type="ECO:0000256" key="1">
    <source>
        <dbReference type="ARBA" id="ARBA00006484"/>
    </source>
</evidence>
<dbReference type="GO" id="GO:0016491">
    <property type="term" value="F:oxidoreductase activity"/>
    <property type="evidence" value="ECO:0007669"/>
    <property type="project" value="UniProtKB-KW"/>
</dbReference>
<dbReference type="Proteomes" id="UP001301140">
    <property type="component" value="Unassembled WGS sequence"/>
</dbReference>
<comment type="similarity">
    <text evidence="1">Belongs to the short-chain dehydrogenases/reductases (SDR) family.</text>
</comment>
<dbReference type="RefSeq" id="WP_327787350.1">
    <property type="nucleotide sequence ID" value="NZ_JARGEQ010000006.1"/>
</dbReference>
<reference evidence="3 4" key="1">
    <citation type="submission" date="2023-03" db="EMBL/GenBank/DDBJ databases">
        <title>YIM 152171 draft genome.</title>
        <authorList>
            <person name="Yang Z."/>
        </authorList>
    </citation>
    <scope>NUCLEOTIDE SEQUENCE [LARGE SCALE GENOMIC DNA]</scope>
    <source>
        <strain evidence="3 4">YIM 152171</strain>
    </source>
</reference>
<comment type="caution">
    <text evidence="3">The sequence shown here is derived from an EMBL/GenBank/DDBJ whole genome shotgun (WGS) entry which is preliminary data.</text>
</comment>
<sequence length="255" mass="26662">MQDLEGAALVTGAGKRIGRALALRLAGMGFDVAVHCHRSRDEAEATATEIEALGRKACVLAADLACETEAGRLVPEAAARLGRLAVLVNSAAVFENDRLESCTRVSWDRHMEVDLRAPVVLCHHFVAQLGEQGGGAIVNLLDARLGNLTPNFLSYSIAKAGLWAATQVLARQLAPRVRVNAIGPGPVIPEPGRSEERFAALVDALPLRRGPAVEEIAEALAFIVKSPSMTGQLLILDGGQQMGWLAGPGAGAGGA</sequence>
<dbReference type="PRINTS" id="PR00081">
    <property type="entry name" value="GDHRDH"/>
</dbReference>
<dbReference type="InterPro" id="IPR036291">
    <property type="entry name" value="NAD(P)-bd_dom_sf"/>
</dbReference>